<feature type="region of interest" description="Disordered" evidence="1">
    <location>
        <begin position="177"/>
        <end position="203"/>
    </location>
</feature>
<name>A0AA38GZP1_TAXCH</name>
<feature type="non-terminal residue" evidence="2">
    <location>
        <position position="255"/>
    </location>
</feature>
<dbReference type="PANTHER" id="PTHR12542">
    <property type="entry name" value="EXOCYST COMPLEX PROTEIN EXO70"/>
    <property type="match status" value="1"/>
</dbReference>
<organism evidence="2 3">
    <name type="scientific">Taxus chinensis</name>
    <name type="common">Chinese yew</name>
    <name type="synonym">Taxus wallichiana var. chinensis</name>
    <dbReference type="NCBI Taxonomy" id="29808"/>
    <lineage>
        <taxon>Eukaryota</taxon>
        <taxon>Viridiplantae</taxon>
        <taxon>Streptophyta</taxon>
        <taxon>Embryophyta</taxon>
        <taxon>Tracheophyta</taxon>
        <taxon>Spermatophyta</taxon>
        <taxon>Pinopsida</taxon>
        <taxon>Pinidae</taxon>
        <taxon>Conifers II</taxon>
        <taxon>Cupressales</taxon>
        <taxon>Taxaceae</taxon>
        <taxon>Taxus</taxon>
    </lineage>
</organism>
<dbReference type="Proteomes" id="UP000824469">
    <property type="component" value="Unassembled WGS sequence"/>
</dbReference>
<dbReference type="OMA" id="ADWICEV"/>
<keyword evidence="3" id="KW-1185">Reference proteome</keyword>
<reference evidence="2 3" key="1">
    <citation type="journal article" date="2021" name="Nat. Plants">
        <title>The Taxus genome provides insights into paclitaxel biosynthesis.</title>
        <authorList>
            <person name="Xiong X."/>
            <person name="Gou J."/>
            <person name="Liao Q."/>
            <person name="Li Y."/>
            <person name="Zhou Q."/>
            <person name="Bi G."/>
            <person name="Li C."/>
            <person name="Du R."/>
            <person name="Wang X."/>
            <person name="Sun T."/>
            <person name="Guo L."/>
            <person name="Liang H."/>
            <person name="Lu P."/>
            <person name="Wu Y."/>
            <person name="Zhang Z."/>
            <person name="Ro D.K."/>
            <person name="Shang Y."/>
            <person name="Huang S."/>
            <person name="Yan J."/>
        </authorList>
    </citation>
    <scope>NUCLEOTIDE SEQUENCE [LARGE SCALE GENOMIC DNA]</scope>
    <source>
        <strain evidence="2">Ta-2019</strain>
    </source>
</reference>
<gene>
    <name evidence="2" type="ORF">KI387_003740</name>
</gene>
<evidence type="ECO:0000313" key="2">
    <source>
        <dbReference type="EMBL" id="KAH9331632.1"/>
    </source>
</evidence>
<accession>A0AA38GZP1</accession>
<dbReference type="EMBL" id="JAHRHJ020000001">
    <property type="protein sequence ID" value="KAH9331632.1"/>
    <property type="molecule type" value="Genomic_DNA"/>
</dbReference>
<dbReference type="GO" id="GO:0006887">
    <property type="term" value="P:exocytosis"/>
    <property type="evidence" value="ECO:0007669"/>
    <property type="project" value="InterPro"/>
</dbReference>
<dbReference type="Gene3D" id="1.20.1280.170">
    <property type="entry name" value="Exocyst complex component Exo70"/>
    <property type="match status" value="1"/>
</dbReference>
<comment type="caution">
    <text evidence="2">The sequence shown here is derived from an EMBL/GenBank/DDBJ whole genome shotgun (WGS) entry which is preliminary data.</text>
</comment>
<dbReference type="InterPro" id="IPR004140">
    <property type="entry name" value="Exo70"/>
</dbReference>
<dbReference type="SUPFAM" id="SSF74788">
    <property type="entry name" value="Cullin repeat-like"/>
    <property type="match status" value="1"/>
</dbReference>
<proteinExistence type="predicted"/>
<evidence type="ECO:0000313" key="3">
    <source>
        <dbReference type="Proteomes" id="UP000824469"/>
    </source>
</evidence>
<feature type="compositionally biased region" description="Acidic residues" evidence="1">
    <location>
        <begin position="180"/>
        <end position="190"/>
    </location>
</feature>
<dbReference type="PANTHER" id="PTHR12542:SF96">
    <property type="entry name" value="EXOCYST COMPLEX COMPONENT EXO70B1"/>
    <property type="match status" value="1"/>
</dbReference>
<dbReference type="GO" id="GO:0000145">
    <property type="term" value="C:exocyst"/>
    <property type="evidence" value="ECO:0007669"/>
    <property type="project" value="InterPro"/>
</dbReference>
<sequence>MESEADGEERVIATAEQIVMSLGNTHGMTQDMLNILSTFDHRFSNITDRLGAHLEERLLSAQQLLLRWEEGNSSFSSSRHHHHHHHHSPSPPMIWDGPPDQARAYLEAVDEIHNLMKALHVSDGDKPNDTLERARSVHAVAMARLLREFRHALLHHREPLRPDTLLSLPPNRVSFHSNREEEETEGEIEEEIHPPGQDRATVDDDDLSIDLVRPAAVPVLRDIAKRLIAGNHEQECCQVYSSARGVVLDENLIKL</sequence>
<dbReference type="InterPro" id="IPR016159">
    <property type="entry name" value="Cullin_repeat-like_dom_sf"/>
</dbReference>
<dbReference type="Pfam" id="PF20669">
    <property type="entry name" value="Exo70_N"/>
    <property type="match status" value="1"/>
</dbReference>
<evidence type="ECO:0000256" key="1">
    <source>
        <dbReference type="SAM" id="MobiDB-lite"/>
    </source>
</evidence>
<protein>
    <submittedName>
        <fullName evidence="2">Uncharacterized protein</fullName>
    </submittedName>
</protein>
<dbReference type="AlphaFoldDB" id="A0AA38GZP1"/>